<dbReference type="Proteomes" id="UP000259812">
    <property type="component" value="Genome"/>
</dbReference>
<dbReference type="GeneID" id="60320808"/>
<gene>
    <name evidence="1" type="primary">53</name>
    <name evidence="1" type="ORF">PBI_THONKO_53</name>
</gene>
<dbReference type="EMBL" id="MH632120">
    <property type="protein sequence ID" value="AXN53325.1"/>
    <property type="molecule type" value="Genomic_DNA"/>
</dbReference>
<accession>A0A346FCA0</accession>
<evidence type="ECO:0008006" key="3">
    <source>
        <dbReference type="Google" id="ProtNLM"/>
    </source>
</evidence>
<evidence type="ECO:0000313" key="1">
    <source>
        <dbReference type="EMBL" id="AXN53325.1"/>
    </source>
</evidence>
<organism evidence="1 2">
    <name type="scientific">Mycobacterium phage Thonko</name>
    <dbReference type="NCBI Taxonomy" id="2282910"/>
    <lineage>
        <taxon>Viruses</taxon>
        <taxon>Duplodnaviria</taxon>
        <taxon>Heunggongvirae</taxon>
        <taxon>Uroviricota</taxon>
        <taxon>Caudoviricetes</taxon>
        <taxon>Bclasvirinae</taxon>
        <taxon>Thonkovirus</taxon>
        <taxon>Thonkovirus thonko</taxon>
    </lineage>
</organism>
<keyword evidence="2" id="KW-1185">Reference proteome</keyword>
<sequence>MRRAPVLAAAAAAVSLLAACGGDQPVPERGTVTDARYTPAWMQWMPGTTSCSGNPPSCISTPGYPIFWPEEWRLEVTDLSNPEWVGTVEVDEDVYERCNLRELWPECSYEDSGVVYAGDQ</sequence>
<name>A0A346FCA0_9CAUD</name>
<protein>
    <recommendedName>
        <fullName evidence="3">Lipoprotein</fullName>
    </recommendedName>
</protein>
<dbReference type="PROSITE" id="PS51257">
    <property type="entry name" value="PROKAR_LIPOPROTEIN"/>
    <property type="match status" value="1"/>
</dbReference>
<dbReference type="KEGG" id="vg:60320808"/>
<proteinExistence type="predicted"/>
<dbReference type="RefSeq" id="YP_009949404.1">
    <property type="nucleotide sequence ID" value="NC_051580.1"/>
</dbReference>
<reference evidence="2" key="1">
    <citation type="submission" date="2018-07" db="EMBL/GenBank/DDBJ databases">
        <authorList>
            <person name="Quirk P.G."/>
            <person name="Krulwich T.A."/>
        </authorList>
    </citation>
    <scope>NUCLEOTIDE SEQUENCE [LARGE SCALE GENOMIC DNA]</scope>
</reference>
<evidence type="ECO:0000313" key="2">
    <source>
        <dbReference type="Proteomes" id="UP000259812"/>
    </source>
</evidence>